<dbReference type="PANTHER" id="PTHR24177">
    <property type="entry name" value="CASKIN"/>
    <property type="match status" value="1"/>
</dbReference>
<dbReference type="AlphaFoldDB" id="A0A251UQ02"/>
<reference evidence="1 3" key="1">
    <citation type="journal article" date="2017" name="Nature">
        <title>The sunflower genome provides insights into oil metabolism, flowering and Asterid evolution.</title>
        <authorList>
            <person name="Badouin H."/>
            <person name="Gouzy J."/>
            <person name="Grassa C.J."/>
            <person name="Murat F."/>
            <person name="Staton S.E."/>
            <person name="Cottret L."/>
            <person name="Lelandais-Briere C."/>
            <person name="Owens G.L."/>
            <person name="Carrere S."/>
            <person name="Mayjonade B."/>
            <person name="Legrand L."/>
            <person name="Gill N."/>
            <person name="Kane N.C."/>
            <person name="Bowers J.E."/>
            <person name="Hubner S."/>
            <person name="Bellec A."/>
            <person name="Berard A."/>
            <person name="Berges H."/>
            <person name="Blanchet N."/>
            <person name="Boniface M.C."/>
            <person name="Brunel D."/>
            <person name="Catrice O."/>
            <person name="Chaidir N."/>
            <person name="Claudel C."/>
            <person name="Donnadieu C."/>
            <person name="Faraut T."/>
            <person name="Fievet G."/>
            <person name="Helmstetter N."/>
            <person name="King M."/>
            <person name="Knapp S.J."/>
            <person name="Lai Z."/>
            <person name="Le Paslier M.C."/>
            <person name="Lippi Y."/>
            <person name="Lorenzon L."/>
            <person name="Mandel J.R."/>
            <person name="Marage G."/>
            <person name="Marchand G."/>
            <person name="Marquand E."/>
            <person name="Bret-Mestries E."/>
            <person name="Morien E."/>
            <person name="Nambeesan S."/>
            <person name="Nguyen T."/>
            <person name="Pegot-Espagnet P."/>
            <person name="Pouilly N."/>
            <person name="Raftis F."/>
            <person name="Sallet E."/>
            <person name="Schiex T."/>
            <person name="Thomas J."/>
            <person name="Vandecasteele C."/>
            <person name="Vares D."/>
            <person name="Vear F."/>
            <person name="Vautrin S."/>
            <person name="Crespi M."/>
            <person name="Mangin B."/>
            <person name="Burke J.M."/>
            <person name="Salse J."/>
            <person name="Munos S."/>
            <person name="Vincourt P."/>
            <person name="Rieseberg L.H."/>
            <person name="Langlade N.B."/>
        </authorList>
    </citation>
    <scope>NUCLEOTIDE SEQUENCE [LARGE SCALE GENOMIC DNA]</scope>
    <source>
        <strain evidence="3">cv. SF193</strain>
        <tissue evidence="1">Leaves</tissue>
    </source>
</reference>
<accession>A0A251UQ02</accession>
<dbReference type="SMART" id="SM00248">
    <property type="entry name" value="ANK"/>
    <property type="match status" value="4"/>
</dbReference>
<evidence type="ECO:0000313" key="1">
    <source>
        <dbReference type="EMBL" id="KAF5806057.1"/>
    </source>
</evidence>
<dbReference type="PANTHER" id="PTHR24177:SF362">
    <property type="entry name" value="ANKYRIN REPEAT-CONTAINING DOMAIN, PGG DOMAIN PROTEIN-RELATED"/>
    <property type="match status" value="1"/>
</dbReference>
<reference evidence="1" key="3">
    <citation type="submission" date="2020-06" db="EMBL/GenBank/DDBJ databases">
        <title>Helianthus annuus Genome sequencing and assembly Release 2.</title>
        <authorList>
            <person name="Gouzy J."/>
            <person name="Langlade N."/>
            <person name="Munos S."/>
        </authorList>
    </citation>
    <scope>NUCLEOTIDE SEQUENCE</scope>
    <source>
        <tissue evidence="1">Leaves</tissue>
    </source>
</reference>
<sequence length="425" mass="48236">MLEITIDNKLHLVVVVIRSFRLKLFLTAEKMNTASTSSGPPAIPLNQQNDTIVQIVSPPVPPPFPEPPKPNLHRSYLPPPNLPCSDLLTGRREKYIKIGVPLYEAAIRGDWKAAKPILDREPYLIRFAITENYDTLLHIAASAESTNAVVEFVTKLVQLMKSEDLELQNKNYKTALSLAAAAGNVKTAMIMVKKNPRLPEIPGINGTMPLYMAALFEKPLMVRYLYGISNEMEGNCWSDDNRGWVLLKCVEADIFVFLGVHVKIGPREKESEALQLLRVLWEKVITKMSKFNIDWILEGPGVEIAKGYTTEWSHPSRVLFLATKMGNMRFIIELIRSNPDQIWKRDDKGKTIFHLAVKHRQINIYKLIYEIGAMKDLITPVTNKKGNNMLHMVAKKPKQNQIQNVSGAALEMQRELSWFKVMLLD</sequence>
<protein>
    <submittedName>
        <fullName evidence="1 2">Ankyrin repeat-containing domain-containing protein</fullName>
    </submittedName>
</protein>
<dbReference type="OMA" id="RIMNEDD"/>
<dbReference type="Proteomes" id="UP000215914">
    <property type="component" value="Chromosome 5"/>
</dbReference>
<dbReference type="STRING" id="4232.A0A251UQ02"/>
<proteinExistence type="predicted"/>
<evidence type="ECO:0000313" key="3">
    <source>
        <dbReference type="Proteomes" id="UP000215914"/>
    </source>
</evidence>
<dbReference type="Pfam" id="PF12796">
    <property type="entry name" value="Ank_2"/>
    <property type="match status" value="1"/>
</dbReference>
<keyword evidence="3" id="KW-1185">Reference proteome</keyword>
<dbReference type="EMBL" id="MNCJ02000320">
    <property type="protein sequence ID" value="KAF5806057.1"/>
    <property type="molecule type" value="Genomic_DNA"/>
</dbReference>
<evidence type="ECO:0000313" key="2">
    <source>
        <dbReference type="EMBL" id="OTG25418.1"/>
    </source>
</evidence>
<dbReference type="Gramene" id="mRNA:HanXRQr2_Chr05g0216901">
    <property type="protein sequence ID" value="mRNA:HanXRQr2_Chr05g0216901"/>
    <property type="gene ID" value="HanXRQr2_Chr05g0216901"/>
</dbReference>
<reference evidence="2" key="2">
    <citation type="submission" date="2017-02" db="EMBL/GenBank/DDBJ databases">
        <title>Sunflower complete genome.</title>
        <authorList>
            <person name="Langlade N."/>
            <person name="Munos S."/>
        </authorList>
    </citation>
    <scope>NUCLEOTIDE SEQUENCE [LARGE SCALE GENOMIC DNA]</scope>
    <source>
        <tissue evidence="2">Leaves</tissue>
    </source>
</reference>
<organism evidence="2 3">
    <name type="scientific">Helianthus annuus</name>
    <name type="common">Common sunflower</name>
    <dbReference type="NCBI Taxonomy" id="4232"/>
    <lineage>
        <taxon>Eukaryota</taxon>
        <taxon>Viridiplantae</taxon>
        <taxon>Streptophyta</taxon>
        <taxon>Embryophyta</taxon>
        <taxon>Tracheophyta</taxon>
        <taxon>Spermatophyta</taxon>
        <taxon>Magnoliopsida</taxon>
        <taxon>eudicotyledons</taxon>
        <taxon>Gunneridae</taxon>
        <taxon>Pentapetalae</taxon>
        <taxon>asterids</taxon>
        <taxon>campanulids</taxon>
        <taxon>Asterales</taxon>
        <taxon>Asteraceae</taxon>
        <taxon>Asteroideae</taxon>
        <taxon>Heliantheae alliance</taxon>
        <taxon>Heliantheae</taxon>
        <taxon>Helianthus</taxon>
    </lineage>
</organism>
<dbReference type="EMBL" id="CM007894">
    <property type="protein sequence ID" value="OTG25418.1"/>
    <property type="molecule type" value="Genomic_DNA"/>
</dbReference>
<dbReference type="InterPro" id="IPR036770">
    <property type="entry name" value="Ankyrin_rpt-contain_sf"/>
</dbReference>
<gene>
    <name evidence="2" type="ORF">HannXRQ_Chr05g0147451</name>
    <name evidence="1" type="ORF">HanXRQr2_Chr05g0216901</name>
</gene>
<dbReference type="SUPFAM" id="SSF48403">
    <property type="entry name" value="Ankyrin repeat"/>
    <property type="match status" value="1"/>
</dbReference>
<dbReference type="Gene3D" id="1.25.40.20">
    <property type="entry name" value="Ankyrin repeat-containing domain"/>
    <property type="match status" value="2"/>
</dbReference>
<dbReference type="InParanoid" id="A0A251UQ02"/>
<name>A0A251UQ02_HELAN</name>
<dbReference type="InterPro" id="IPR002110">
    <property type="entry name" value="Ankyrin_rpt"/>
</dbReference>